<organism evidence="1 2">
    <name type="scientific">Panicum miliaceum</name>
    <name type="common">Proso millet</name>
    <name type="synonym">Broomcorn millet</name>
    <dbReference type="NCBI Taxonomy" id="4540"/>
    <lineage>
        <taxon>Eukaryota</taxon>
        <taxon>Viridiplantae</taxon>
        <taxon>Streptophyta</taxon>
        <taxon>Embryophyta</taxon>
        <taxon>Tracheophyta</taxon>
        <taxon>Spermatophyta</taxon>
        <taxon>Magnoliopsida</taxon>
        <taxon>Liliopsida</taxon>
        <taxon>Poales</taxon>
        <taxon>Poaceae</taxon>
        <taxon>PACMAD clade</taxon>
        <taxon>Panicoideae</taxon>
        <taxon>Panicodae</taxon>
        <taxon>Paniceae</taxon>
        <taxon>Panicinae</taxon>
        <taxon>Panicum</taxon>
        <taxon>Panicum sect. Panicum</taxon>
    </lineage>
</organism>
<accession>A0A3L6TGN3</accession>
<evidence type="ECO:0000313" key="1">
    <source>
        <dbReference type="EMBL" id="RLN35886.1"/>
    </source>
</evidence>
<keyword evidence="2" id="KW-1185">Reference proteome</keyword>
<evidence type="ECO:0000313" key="2">
    <source>
        <dbReference type="Proteomes" id="UP000275267"/>
    </source>
</evidence>
<name>A0A3L6TGN3_PANMI</name>
<gene>
    <name evidence="1" type="ORF">C2845_PM03G03870</name>
</gene>
<reference evidence="2" key="1">
    <citation type="journal article" date="2019" name="Nat. Commun.">
        <title>The genome of broomcorn millet.</title>
        <authorList>
            <person name="Zou C."/>
            <person name="Miki D."/>
            <person name="Li D."/>
            <person name="Tang Q."/>
            <person name="Xiao L."/>
            <person name="Rajput S."/>
            <person name="Deng P."/>
            <person name="Jia W."/>
            <person name="Huang R."/>
            <person name="Zhang M."/>
            <person name="Sun Y."/>
            <person name="Hu J."/>
            <person name="Fu X."/>
            <person name="Schnable P.S."/>
            <person name="Li F."/>
            <person name="Zhang H."/>
            <person name="Feng B."/>
            <person name="Zhu X."/>
            <person name="Liu R."/>
            <person name="Schnable J.C."/>
            <person name="Zhu J.-K."/>
            <person name="Zhang H."/>
        </authorList>
    </citation>
    <scope>NUCLEOTIDE SEQUENCE [LARGE SCALE GENOMIC DNA]</scope>
</reference>
<protein>
    <submittedName>
        <fullName evidence="1">Uncharacterized protein</fullName>
    </submittedName>
</protein>
<dbReference type="EMBL" id="PQIB02000002">
    <property type="protein sequence ID" value="RLN35886.1"/>
    <property type="molecule type" value="Genomic_DNA"/>
</dbReference>
<sequence>MYWRSAYCHCHVDARYTTRCHCHVSTEQQGDYLIGRRADVCVPAAQLSLGARRRGEERKQESEESLLVHLAFGVVL</sequence>
<dbReference type="AlphaFoldDB" id="A0A3L6TGN3"/>
<comment type="caution">
    <text evidence="1">The sequence shown here is derived from an EMBL/GenBank/DDBJ whole genome shotgun (WGS) entry which is preliminary data.</text>
</comment>
<dbReference type="Proteomes" id="UP000275267">
    <property type="component" value="Unassembled WGS sequence"/>
</dbReference>
<proteinExistence type="predicted"/>